<reference evidence="3 4" key="1">
    <citation type="submission" date="2020-05" db="EMBL/GenBank/DDBJ databases">
        <title>Identification and distribution of gene clusters putatively required for synthesis of sphingolipid metabolism inhibitors in phylogenetically diverse species of the filamentous fungus Fusarium.</title>
        <authorList>
            <person name="Kim H.-S."/>
            <person name="Busman M."/>
            <person name="Brown D.W."/>
            <person name="Divon H."/>
            <person name="Uhlig S."/>
            <person name="Proctor R.H."/>
        </authorList>
    </citation>
    <scope>NUCLEOTIDE SEQUENCE [LARGE SCALE GENOMIC DNA]</scope>
    <source>
        <strain evidence="3 4">NRRL 13617</strain>
    </source>
</reference>
<evidence type="ECO:0000256" key="2">
    <source>
        <dbReference type="SAM" id="Phobius"/>
    </source>
</evidence>
<keyword evidence="2" id="KW-0812">Transmembrane</keyword>
<sequence length="306" mass="33836">MKETLLKVTTCHLFPATSDPGATAVVTIEHYVKAANPKLGNKTLQRYNLSNNLEVDEDGHTISYEEYAPFGTPTYVSRQSGIDASSAFRFAAYRRDRETGGMYHCNARYYVPWLGRWMSPDSLDTVDGPNVYAYCGNNPVNWTDPSGTVTWNMQDVKKAFVPALKSAAVTTPSAIVSIGTAAVANTLLTYRVSSNESSLTNMAWPAAAYGLQAVAAFLPVMVNAYAGCVLAERDKREATVKVNINDIKMKLLKKENQKLRDQIAWLKKRENQEKFNAAISAALPRFVPPEFQDDPYPEDSGDELEA</sequence>
<gene>
    <name evidence="3" type="ORF">FPHYL_14201</name>
</gene>
<organism evidence="3 4">
    <name type="scientific">Fusarium phyllophilum</name>
    <dbReference type="NCBI Taxonomy" id="47803"/>
    <lineage>
        <taxon>Eukaryota</taxon>
        <taxon>Fungi</taxon>
        <taxon>Dikarya</taxon>
        <taxon>Ascomycota</taxon>
        <taxon>Pezizomycotina</taxon>
        <taxon>Sordariomycetes</taxon>
        <taxon>Hypocreomycetidae</taxon>
        <taxon>Hypocreales</taxon>
        <taxon>Nectriaceae</taxon>
        <taxon>Fusarium</taxon>
        <taxon>Fusarium fujikuroi species complex</taxon>
    </lineage>
</organism>
<evidence type="ECO:0000256" key="1">
    <source>
        <dbReference type="SAM" id="MobiDB-lite"/>
    </source>
</evidence>
<dbReference type="InterPro" id="IPR022385">
    <property type="entry name" value="Rhs_assc_core"/>
</dbReference>
<evidence type="ECO:0000313" key="3">
    <source>
        <dbReference type="EMBL" id="KAF5529573.1"/>
    </source>
</evidence>
<proteinExistence type="predicted"/>
<comment type="caution">
    <text evidence="3">The sequence shown here is derived from an EMBL/GenBank/DDBJ whole genome shotgun (WGS) entry which is preliminary data.</text>
</comment>
<keyword evidence="2" id="KW-1133">Transmembrane helix</keyword>
<feature type="region of interest" description="Disordered" evidence="1">
    <location>
        <begin position="287"/>
        <end position="306"/>
    </location>
</feature>
<protein>
    <submittedName>
        <fullName evidence="3">Insecticidal toxin complex</fullName>
    </submittedName>
</protein>
<feature type="compositionally biased region" description="Acidic residues" evidence="1">
    <location>
        <begin position="291"/>
        <end position="306"/>
    </location>
</feature>
<keyword evidence="4" id="KW-1185">Reference proteome</keyword>
<dbReference type="Proteomes" id="UP000582016">
    <property type="component" value="Unassembled WGS sequence"/>
</dbReference>
<feature type="transmembrane region" description="Helical" evidence="2">
    <location>
        <begin position="208"/>
        <end position="231"/>
    </location>
</feature>
<dbReference type="NCBIfam" id="TIGR03696">
    <property type="entry name" value="Rhs_assc_core"/>
    <property type="match status" value="1"/>
</dbReference>
<name>A0A8H5I3F7_9HYPO</name>
<dbReference type="InterPro" id="IPR050708">
    <property type="entry name" value="T6SS_VgrG/RHS"/>
</dbReference>
<dbReference type="AlphaFoldDB" id="A0A8H5I3F7"/>
<evidence type="ECO:0000313" key="4">
    <source>
        <dbReference type="Proteomes" id="UP000582016"/>
    </source>
</evidence>
<dbReference type="Gene3D" id="2.180.10.10">
    <property type="entry name" value="RHS repeat-associated core"/>
    <property type="match status" value="1"/>
</dbReference>
<feature type="transmembrane region" description="Helical" evidence="2">
    <location>
        <begin position="167"/>
        <end position="188"/>
    </location>
</feature>
<dbReference type="PANTHER" id="PTHR32305:SF15">
    <property type="entry name" value="PROTEIN RHSA-RELATED"/>
    <property type="match status" value="1"/>
</dbReference>
<keyword evidence="2" id="KW-0472">Membrane</keyword>
<dbReference type="PANTHER" id="PTHR32305">
    <property type="match status" value="1"/>
</dbReference>
<accession>A0A8H5I3F7</accession>
<dbReference type="EMBL" id="JAAOAQ010001205">
    <property type="protein sequence ID" value="KAF5529573.1"/>
    <property type="molecule type" value="Genomic_DNA"/>
</dbReference>
<dbReference type="OrthoDB" id="5426877at2759"/>